<evidence type="ECO:0000256" key="1">
    <source>
        <dbReference type="SAM" id="Phobius"/>
    </source>
</evidence>
<feature type="transmembrane region" description="Helical" evidence="1">
    <location>
        <begin position="28"/>
        <end position="51"/>
    </location>
</feature>
<keyword evidence="1" id="KW-0472">Membrane</keyword>
<name>A0A7I8IPX5_SPIIN</name>
<organism evidence="2">
    <name type="scientific">Spirodela intermedia</name>
    <name type="common">Intermediate duckweed</name>
    <dbReference type="NCBI Taxonomy" id="51605"/>
    <lineage>
        <taxon>Eukaryota</taxon>
        <taxon>Viridiplantae</taxon>
        <taxon>Streptophyta</taxon>
        <taxon>Embryophyta</taxon>
        <taxon>Tracheophyta</taxon>
        <taxon>Spermatophyta</taxon>
        <taxon>Magnoliopsida</taxon>
        <taxon>Liliopsida</taxon>
        <taxon>Araceae</taxon>
        <taxon>Lemnoideae</taxon>
        <taxon>Spirodela</taxon>
    </lineage>
</organism>
<keyword evidence="1" id="KW-1133">Transmembrane helix</keyword>
<accession>A0A7I8IPX5</accession>
<gene>
    <name evidence="2" type="ORF">SI7747_05005965</name>
</gene>
<dbReference type="PANTHER" id="PTHR33825">
    <property type="entry name" value="CHITINASE-LIKE PROTEIN"/>
    <property type="match status" value="1"/>
</dbReference>
<dbReference type="PANTHER" id="PTHR33825:SF5">
    <property type="entry name" value="TRANSMEMBRANE PROTEIN"/>
    <property type="match status" value="1"/>
</dbReference>
<dbReference type="EMBL" id="LR743592">
    <property type="protein sequence ID" value="CAA2619796.1"/>
    <property type="molecule type" value="Genomic_DNA"/>
</dbReference>
<proteinExistence type="predicted"/>
<keyword evidence="3" id="KW-1185">Reference proteome</keyword>
<dbReference type="EMBL" id="CACRZD030000005">
    <property type="protein sequence ID" value="CAA6659543.1"/>
    <property type="molecule type" value="Genomic_DNA"/>
</dbReference>
<sequence>MRRPFTLSPFFRLISAHTSTILSKLSRLNLFVAGIASSWLLFSAIPTLLAFKRAAESIEKLLDATREELPDTMAAVRLSGMEISDLTMELSELGQEISQGVRSSTRAVRQAEGRLRGLMAAPPKQRKAAAIRKSK</sequence>
<evidence type="ECO:0000313" key="3">
    <source>
        <dbReference type="Proteomes" id="UP001189122"/>
    </source>
</evidence>
<reference evidence="2 3" key="1">
    <citation type="submission" date="2019-12" db="EMBL/GenBank/DDBJ databases">
        <authorList>
            <person name="Scholz U."/>
            <person name="Mascher M."/>
            <person name="Fiebig A."/>
        </authorList>
    </citation>
    <scope>NUCLEOTIDE SEQUENCE</scope>
</reference>
<protein>
    <submittedName>
        <fullName evidence="2">Uncharacterized protein</fullName>
    </submittedName>
</protein>
<keyword evidence="1" id="KW-0812">Transmembrane</keyword>
<evidence type="ECO:0000313" key="2">
    <source>
        <dbReference type="EMBL" id="CAA2619796.1"/>
    </source>
</evidence>
<dbReference type="Proteomes" id="UP001189122">
    <property type="component" value="Unassembled WGS sequence"/>
</dbReference>
<dbReference type="AlphaFoldDB" id="A0A7I8IPX5"/>